<dbReference type="AlphaFoldDB" id="A0A431W998"/>
<dbReference type="PROSITE" id="PS50005">
    <property type="entry name" value="TPR"/>
    <property type="match status" value="1"/>
</dbReference>
<evidence type="ECO:0000259" key="2">
    <source>
        <dbReference type="Pfam" id="PF00535"/>
    </source>
</evidence>
<keyword evidence="3" id="KW-0808">Transferase</keyword>
<keyword evidence="4" id="KW-1185">Reference proteome</keyword>
<dbReference type="InterPro" id="IPR019734">
    <property type="entry name" value="TPR_rpt"/>
</dbReference>
<protein>
    <submittedName>
        <fullName evidence="3">Glycosyltransferase</fullName>
    </submittedName>
</protein>
<gene>
    <name evidence="3" type="ORF">EKG37_10350</name>
</gene>
<accession>A0A431W998</accession>
<dbReference type="SUPFAM" id="SSF48452">
    <property type="entry name" value="TPR-like"/>
    <property type="match status" value="1"/>
</dbReference>
<feature type="domain" description="Glycosyltransferase 2-like" evidence="2">
    <location>
        <begin position="7"/>
        <end position="132"/>
    </location>
</feature>
<evidence type="ECO:0000256" key="1">
    <source>
        <dbReference type="PROSITE-ProRule" id="PRU00339"/>
    </source>
</evidence>
<proteinExistence type="predicted"/>
<dbReference type="Gene3D" id="3.90.550.10">
    <property type="entry name" value="Spore Coat Polysaccharide Biosynthesis Protein SpsA, Chain A"/>
    <property type="match status" value="1"/>
</dbReference>
<dbReference type="Gene3D" id="1.25.40.10">
    <property type="entry name" value="Tetratricopeptide repeat domain"/>
    <property type="match status" value="1"/>
</dbReference>
<comment type="caution">
    <text evidence="3">The sequence shown here is derived from an EMBL/GenBank/DDBJ whole genome shotgun (WGS) entry which is preliminary data.</text>
</comment>
<dbReference type="Pfam" id="PF00535">
    <property type="entry name" value="Glycos_transf_2"/>
    <property type="match status" value="1"/>
</dbReference>
<dbReference type="GO" id="GO:0016740">
    <property type="term" value="F:transferase activity"/>
    <property type="evidence" value="ECO:0007669"/>
    <property type="project" value="UniProtKB-KW"/>
</dbReference>
<name>A0A431W998_9BACI</name>
<dbReference type="InterPro" id="IPR011990">
    <property type="entry name" value="TPR-like_helical_dom_sf"/>
</dbReference>
<dbReference type="CDD" id="cd02511">
    <property type="entry name" value="Beta4Glucosyltransferase"/>
    <property type="match status" value="1"/>
</dbReference>
<keyword evidence="1" id="KW-0802">TPR repeat</keyword>
<evidence type="ECO:0000313" key="4">
    <source>
        <dbReference type="Proteomes" id="UP000271374"/>
    </source>
</evidence>
<reference evidence="3 4" key="1">
    <citation type="submission" date="2018-12" db="EMBL/GenBank/DDBJ databases">
        <title>Bacillus yapensis draft genome sequence.</title>
        <authorList>
            <person name="Yu L."/>
            <person name="Xu X."/>
            <person name="Tang X."/>
        </authorList>
    </citation>
    <scope>NUCLEOTIDE SEQUENCE [LARGE SCALE GENOMIC DNA]</scope>
    <source>
        <strain evidence="3 4">XXST-01</strain>
    </source>
</reference>
<dbReference type="PANTHER" id="PTHR43630:SF2">
    <property type="entry name" value="GLYCOSYLTRANSFERASE"/>
    <property type="match status" value="1"/>
</dbReference>
<dbReference type="SUPFAM" id="SSF53448">
    <property type="entry name" value="Nucleotide-diphospho-sugar transferases"/>
    <property type="match status" value="1"/>
</dbReference>
<dbReference type="Proteomes" id="UP000271374">
    <property type="component" value="Unassembled WGS sequence"/>
</dbReference>
<feature type="repeat" description="TPR" evidence="1">
    <location>
        <begin position="279"/>
        <end position="312"/>
    </location>
</feature>
<dbReference type="PANTHER" id="PTHR43630">
    <property type="entry name" value="POLY-BETA-1,6-N-ACETYL-D-GLUCOSAMINE SYNTHASE"/>
    <property type="match status" value="1"/>
</dbReference>
<dbReference type="InterPro" id="IPR001173">
    <property type="entry name" value="Glyco_trans_2-like"/>
</dbReference>
<dbReference type="InterPro" id="IPR029044">
    <property type="entry name" value="Nucleotide-diphossugar_trans"/>
</dbReference>
<organism evidence="3 4">
    <name type="scientific">Bacillus yapensis</name>
    <dbReference type="NCBI Taxonomy" id="2492960"/>
    <lineage>
        <taxon>Bacteria</taxon>
        <taxon>Bacillati</taxon>
        <taxon>Bacillota</taxon>
        <taxon>Bacilli</taxon>
        <taxon>Bacillales</taxon>
        <taxon>Bacillaceae</taxon>
        <taxon>Bacillus</taxon>
    </lineage>
</organism>
<dbReference type="SMART" id="SM00028">
    <property type="entry name" value="TPR"/>
    <property type="match status" value="1"/>
</dbReference>
<dbReference type="EMBL" id="RXNT01000007">
    <property type="protein sequence ID" value="RTR31897.1"/>
    <property type="molecule type" value="Genomic_DNA"/>
</dbReference>
<evidence type="ECO:0000313" key="3">
    <source>
        <dbReference type="EMBL" id="RTR31897.1"/>
    </source>
</evidence>
<dbReference type="OrthoDB" id="9815923at2"/>
<sequence length="344" mass="40266">MTSQTISLCMIVKNEEDFIEQCLQSVQKLVNEIIIVDTGSSDQTINICKNYNASIFSYEWNDHFAEARNYGLSKASGNWILWLDADEKLEVQKSKLIQDAIQQTNALMIYMPIVNYYGQSLPIQEEDAFIYYQPRLFRNHVGIRFTNRIHETLQLPQSLESSHDIVSIDTEIYHYGYFKKITDQRNKSRRNLQVLFKEFQDSSHSPWIEYHLASEFYRLKEYQTAFNYINKSILGFLQQGYTPPALLYRLKYDILFETKSYEVASFSIDKALLLYPDYVDLHFLKGLFLFQIKNYPAAIASFDKCLELGEHHTDYLITRGAGSFKAEHYKQLCLKAMIVPESDL</sequence>